<reference evidence="1" key="1">
    <citation type="submission" date="2021-06" db="EMBL/GenBank/DDBJ databases">
        <authorList>
            <person name="Hodson N. C."/>
            <person name="Mongue J. A."/>
            <person name="Jaron S. K."/>
        </authorList>
    </citation>
    <scope>NUCLEOTIDE SEQUENCE</scope>
</reference>
<sequence length="76" mass="8928">QEELRKLVNQHKDQGIVSPCDSPWNNPVLLVKKADGTMRYVLDLRRFNPNVIKNTYPLPIPQDQFDRLHGARWFIS</sequence>
<evidence type="ECO:0000313" key="2">
    <source>
        <dbReference type="Proteomes" id="UP000708208"/>
    </source>
</evidence>
<dbReference type="PANTHER" id="PTHR24559:SF444">
    <property type="entry name" value="REVERSE TRANSCRIPTASE DOMAIN-CONTAINING PROTEIN"/>
    <property type="match status" value="1"/>
</dbReference>
<dbReference type="InterPro" id="IPR053134">
    <property type="entry name" value="RNA-dir_DNA_polymerase"/>
</dbReference>
<proteinExistence type="predicted"/>
<gene>
    <name evidence="1" type="ORF">AFUS01_LOCUS41698</name>
</gene>
<organism evidence="1 2">
    <name type="scientific">Allacma fusca</name>
    <dbReference type="NCBI Taxonomy" id="39272"/>
    <lineage>
        <taxon>Eukaryota</taxon>
        <taxon>Metazoa</taxon>
        <taxon>Ecdysozoa</taxon>
        <taxon>Arthropoda</taxon>
        <taxon>Hexapoda</taxon>
        <taxon>Collembola</taxon>
        <taxon>Symphypleona</taxon>
        <taxon>Sminthuridae</taxon>
        <taxon>Allacma</taxon>
    </lineage>
</organism>
<dbReference type="Proteomes" id="UP000708208">
    <property type="component" value="Unassembled WGS sequence"/>
</dbReference>
<protein>
    <recommendedName>
        <fullName evidence="3">Reverse transcriptase</fullName>
    </recommendedName>
</protein>
<accession>A0A8J2LKP0</accession>
<dbReference type="EMBL" id="CAJVCH010562957">
    <property type="protein sequence ID" value="CAG7831982.1"/>
    <property type="molecule type" value="Genomic_DNA"/>
</dbReference>
<dbReference type="PANTHER" id="PTHR24559">
    <property type="entry name" value="TRANSPOSON TY3-I GAG-POL POLYPROTEIN"/>
    <property type="match status" value="1"/>
</dbReference>
<comment type="caution">
    <text evidence="1">The sequence shown here is derived from an EMBL/GenBank/DDBJ whole genome shotgun (WGS) entry which is preliminary data.</text>
</comment>
<keyword evidence="2" id="KW-1185">Reference proteome</keyword>
<evidence type="ECO:0008006" key="3">
    <source>
        <dbReference type="Google" id="ProtNLM"/>
    </source>
</evidence>
<feature type="non-terminal residue" evidence="1">
    <location>
        <position position="1"/>
    </location>
</feature>
<evidence type="ECO:0000313" key="1">
    <source>
        <dbReference type="EMBL" id="CAG7831982.1"/>
    </source>
</evidence>
<dbReference type="AlphaFoldDB" id="A0A8J2LKP0"/>
<dbReference type="OrthoDB" id="7442690at2759"/>
<name>A0A8J2LKP0_9HEXA</name>